<gene>
    <name evidence="11" type="ORF">EVJ48_10045</name>
</gene>
<keyword evidence="8" id="KW-0131">Cell cycle</keyword>
<keyword evidence="4" id="KW-0132">Cell division</keyword>
<dbReference type="Pfam" id="PF08478">
    <property type="entry name" value="POTRA_1"/>
    <property type="match status" value="1"/>
</dbReference>
<dbReference type="Gene3D" id="3.10.20.310">
    <property type="entry name" value="membrane protein fhac"/>
    <property type="match status" value="1"/>
</dbReference>
<dbReference type="PANTHER" id="PTHR35851">
    <property type="entry name" value="CELL DIVISION PROTEIN FTSQ"/>
    <property type="match status" value="1"/>
</dbReference>
<protein>
    <submittedName>
        <fullName evidence="11">FtsQ-type POTRA domain-containing protein</fullName>
    </submittedName>
</protein>
<evidence type="ECO:0000256" key="6">
    <source>
        <dbReference type="ARBA" id="ARBA00022989"/>
    </source>
</evidence>
<dbReference type="InterPro" id="IPR034746">
    <property type="entry name" value="POTRA"/>
</dbReference>
<dbReference type="InterPro" id="IPR026579">
    <property type="entry name" value="FtsQ"/>
</dbReference>
<dbReference type="PANTHER" id="PTHR35851:SF1">
    <property type="entry name" value="CELL DIVISION PROTEIN FTSQ"/>
    <property type="match status" value="1"/>
</dbReference>
<evidence type="ECO:0000313" key="12">
    <source>
        <dbReference type="Proteomes" id="UP000322454"/>
    </source>
</evidence>
<evidence type="ECO:0000259" key="10">
    <source>
        <dbReference type="PROSITE" id="PS51779"/>
    </source>
</evidence>
<evidence type="ECO:0000256" key="5">
    <source>
        <dbReference type="ARBA" id="ARBA00022692"/>
    </source>
</evidence>
<dbReference type="GO" id="GO:0016020">
    <property type="term" value="C:membrane"/>
    <property type="evidence" value="ECO:0007669"/>
    <property type="project" value="UniProtKB-SubCell"/>
</dbReference>
<evidence type="ECO:0000256" key="9">
    <source>
        <dbReference type="SAM" id="Phobius"/>
    </source>
</evidence>
<evidence type="ECO:0000313" key="11">
    <source>
        <dbReference type="EMBL" id="RZV36720.1"/>
    </source>
</evidence>
<dbReference type="GO" id="GO:0090529">
    <property type="term" value="P:cell septum assembly"/>
    <property type="evidence" value="ECO:0007669"/>
    <property type="project" value="InterPro"/>
</dbReference>
<evidence type="ECO:0000256" key="8">
    <source>
        <dbReference type="ARBA" id="ARBA00023306"/>
    </source>
</evidence>
<dbReference type="InterPro" id="IPR013685">
    <property type="entry name" value="POTRA_FtsQ_type"/>
</dbReference>
<keyword evidence="7 9" id="KW-0472">Membrane</keyword>
<keyword evidence="3" id="KW-0997">Cell inner membrane</keyword>
<dbReference type="InterPro" id="IPR005548">
    <property type="entry name" value="Cell_div_FtsQ/DivIB_C"/>
</dbReference>
<keyword evidence="6 9" id="KW-1133">Transmembrane helix</keyword>
<name>A0A520X691_9DELT</name>
<accession>A0A520X691</accession>
<keyword evidence="5 9" id="KW-0812">Transmembrane</keyword>
<evidence type="ECO:0000256" key="2">
    <source>
        <dbReference type="ARBA" id="ARBA00022475"/>
    </source>
</evidence>
<dbReference type="Proteomes" id="UP000322454">
    <property type="component" value="Unassembled WGS sequence"/>
</dbReference>
<evidence type="ECO:0000256" key="4">
    <source>
        <dbReference type="ARBA" id="ARBA00022618"/>
    </source>
</evidence>
<organism evidence="11 12">
    <name type="scientific">Candidatus Acidulodesulfobacterium acidiphilum</name>
    <dbReference type="NCBI Taxonomy" id="2597224"/>
    <lineage>
        <taxon>Bacteria</taxon>
        <taxon>Deltaproteobacteria</taxon>
        <taxon>Candidatus Acidulodesulfobacterales</taxon>
        <taxon>Candidatus Acidulodesulfobacterium</taxon>
    </lineage>
</organism>
<comment type="subcellular location">
    <subcellularLocation>
        <location evidence="1">Membrane</location>
    </subcellularLocation>
</comment>
<feature type="domain" description="POTRA" evidence="10">
    <location>
        <begin position="63"/>
        <end position="133"/>
    </location>
</feature>
<keyword evidence="2" id="KW-1003">Cell membrane</keyword>
<feature type="transmembrane region" description="Helical" evidence="9">
    <location>
        <begin position="28"/>
        <end position="50"/>
    </location>
</feature>
<sequence>MRLQKNKNNIRRKKTLISKNSKSSFGKYFIKLFYIFAVIIIIFASGYYGYKFYNYFFLNKKVFKLKKIEIVGKNITNKEKNKIIAQSGLFKNENLININLKKLSRLAASYRWVKNVTVYRKFPDAIVIVIKKRKIFAMVVYKNKLYYVSKTGYIIGKAGVHSGYGYPVITGLNTDNSGVYFKKLKKALSFLKISSHSILSGLRGEIHVEKDDGIALYTRKGLCIKFGIGNYRNKLKTLKKLFLEINAIHIRYKNYINLEYKNEAVIKVNKGSRVLPAGYKAEHINSGIFK</sequence>
<dbReference type="EMBL" id="SHMQ01000055">
    <property type="protein sequence ID" value="RZV36720.1"/>
    <property type="molecule type" value="Genomic_DNA"/>
</dbReference>
<dbReference type="PROSITE" id="PS51779">
    <property type="entry name" value="POTRA"/>
    <property type="match status" value="1"/>
</dbReference>
<reference evidence="11 12" key="1">
    <citation type="submission" date="2019-01" db="EMBL/GenBank/DDBJ databases">
        <title>Insights into ecological role of a new deltaproteobacterial order Candidatus Sinidesulfobacterales (Sva0485) by metagenomics and metatranscriptomics.</title>
        <authorList>
            <person name="Tan S."/>
            <person name="Liu J."/>
            <person name="Fang Y."/>
            <person name="Hedlund B."/>
            <person name="Lian Z.-H."/>
            <person name="Huang L.-Y."/>
            <person name="Li J.-T."/>
            <person name="Huang L.-N."/>
            <person name="Li W.-J."/>
            <person name="Jiang H.-C."/>
            <person name="Dong H.-L."/>
            <person name="Shu W.-S."/>
        </authorList>
    </citation>
    <scope>NUCLEOTIDE SEQUENCE [LARGE SCALE GENOMIC DNA]</scope>
    <source>
        <strain evidence="11">AP4</strain>
    </source>
</reference>
<proteinExistence type="predicted"/>
<comment type="caution">
    <text evidence="11">The sequence shown here is derived from an EMBL/GenBank/DDBJ whole genome shotgun (WGS) entry which is preliminary data.</text>
</comment>
<evidence type="ECO:0000256" key="3">
    <source>
        <dbReference type="ARBA" id="ARBA00022519"/>
    </source>
</evidence>
<dbReference type="Pfam" id="PF03799">
    <property type="entry name" value="FtsQ_DivIB_C"/>
    <property type="match status" value="1"/>
</dbReference>
<evidence type="ECO:0000256" key="7">
    <source>
        <dbReference type="ARBA" id="ARBA00023136"/>
    </source>
</evidence>
<dbReference type="AlphaFoldDB" id="A0A520X691"/>
<evidence type="ECO:0000256" key="1">
    <source>
        <dbReference type="ARBA" id="ARBA00004370"/>
    </source>
</evidence>